<dbReference type="EMBL" id="CABL01000005">
    <property type="protein sequence ID" value="CBH75171.1"/>
    <property type="molecule type" value="Genomic_DNA"/>
</dbReference>
<proteinExistence type="predicted"/>
<feature type="region of interest" description="Disordered" evidence="1">
    <location>
        <begin position="177"/>
        <end position="203"/>
    </location>
</feature>
<gene>
    <name evidence="2" type="ORF">CARN1_0346</name>
</gene>
<dbReference type="AlphaFoldDB" id="E6PFD5"/>
<sequence>MPLRTKCDCPVAGTMRNDAGIPSSTSAIVGPGAPLLTATAATALESNCAVGEKLVLPVVGAASHALTTTSATSVGNERASVQFCPGCGVVTVVQVMLCPLAPRSPTIDIGVVVRSIATSGDVSVAGFVGALFPCNTSEMPMPLVAIDVYCGERRLLARPFAGISNESFCVIRPEDEADGRPPPAFGNAEEAPPPPHPAKNASATVPTAIARERLNAESRCIVAIS</sequence>
<evidence type="ECO:0000256" key="1">
    <source>
        <dbReference type="SAM" id="MobiDB-lite"/>
    </source>
</evidence>
<name>E6PFD5_9ZZZZ</name>
<protein>
    <submittedName>
        <fullName evidence="2">Uncharacterized protein</fullName>
    </submittedName>
</protein>
<reference evidence="2" key="1">
    <citation type="submission" date="2009-10" db="EMBL/GenBank/DDBJ databases">
        <title>Diversity of trophic interactions inside an arsenic-rich microbial ecosystem.</title>
        <authorList>
            <person name="Bertin P.N."/>
            <person name="Heinrich-Salmeron A."/>
            <person name="Pelletier E."/>
            <person name="Goulhen-Chollet F."/>
            <person name="Arsene-Ploetze F."/>
            <person name="Gallien S."/>
            <person name="Calteau A."/>
            <person name="Vallenet D."/>
            <person name="Casiot C."/>
            <person name="Chane-Woon-Ming B."/>
            <person name="Giloteaux L."/>
            <person name="Barakat M."/>
            <person name="Bonnefoy V."/>
            <person name="Bruneel O."/>
            <person name="Chandler M."/>
            <person name="Cleiss J."/>
            <person name="Duran R."/>
            <person name="Elbaz-Poulichet F."/>
            <person name="Fonknechten N."/>
            <person name="Lauga B."/>
            <person name="Mornico D."/>
            <person name="Ortet P."/>
            <person name="Schaeffer C."/>
            <person name="Siguier P."/>
            <person name="Alexander Thil Smith A."/>
            <person name="Van Dorsselaer A."/>
            <person name="Weissenbach J."/>
            <person name="Medigue C."/>
            <person name="Le Paslier D."/>
        </authorList>
    </citation>
    <scope>NUCLEOTIDE SEQUENCE</scope>
</reference>
<evidence type="ECO:0000313" key="2">
    <source>
        <dbReference type="EMBL" id="CBH75171.1"/>
    </source>
</evidence>
<organism evidence="2">
    <name type="scientific">mine drainage metagenome</name>
    <dbReference type="NCBI Taxonomy" id="410659"/>
    <lineage>
        <taxon>unclassified sequences</taxon>
        <taxon>metagenomes</taxon>
        <taxon>ecological metagenomes</taxon>
    </lineage>
</organism>
<accession>E6PFD5</accession>
<comment type="caution">
    <text evidence="2">The sequence shown here is derived from an EMBL/GenBank/DDBJ whole genome shotgun (WGS) entry which is preliminary data.</text>
</comment>